<dbReference type="SUPFAM" id="SSF47473">
    <property type="entry name" value="EF-hand"/>
    <property type="match status" value="1"/>
</dbReference>
<dbReference type="InterPro" id="IPR002110">
    <property type="entry name" value="Ankyrin_rpt"/>
</dbReference>
<dbReference type="InterPro" id="IPR011990">
    <property type="entry name" value="TPR-like_helical_dom_sf"/>
</dbReference>
<accession>A0A976M427</accession>
<dbReference type="SUPFAM" id="SSF48452">
    <property type="entry name" value="TPR-like"/>
    <property type="match status" value="1"/>
</dbReference>
<dbReference type="Pfam" id="PF21550">
    <property type="entry name" value="MTIP_N"/>
    <property type="match status" value="1"/>
</dbReference>
<reference evidence="7" key="1">
    <citation type="submission" date="2022-07" db="EMBL/GenBank/DDBJ databases">
        <title>Evaluation of T. orientalis genome assembly methods using nanopore sequencing and analysis of variation between genomes.</title>
        <authorList>
            <person name="Yam J."/>
            <person name="Micallef M.L."/>
            <person name="Liu M."/>
            <person name="Djordjevic S.P."/>
            <person name="Bogema D.R."/>
            <person name="Jenkins C."/>
        </authorList>
    </citation>
    <scope>NUCLEOTIDE SEQUENCE</scope>
    <source>
        <strain evidence="7">Fish Creek</strain>
    </source>
</reference>
<keyword evidence="1" id="KW-0677">Repeat</keyword>
<feature type="repeat" description="ANK" evidence="3">
    <location>
        <begin position="207"/>
        <end position="239"/>
    </location>
</feature>
<evidence type="ECO:0000259" key="6">
    <source>
        <dbReference type="Pfam" id="PF21550"/>
    </source>
</evidence>
<feature type="repeat" description="ANK" evidence="3">
    <location>
        <begin position="240"/>
        <end position="272"/>
    </location>
</feature>
<evidence type="ECO:0000256" key="5">
    <source>
        <dbReference type="SAM" id="MobiDB-lite"/>
    </source>
</evidence>
<dbReference type="InterPro" id="IPR049007">
    <property type="entry name" value="MTIP_EFh"/>
</dbReference>
<feature type="domain" description="Myosin A tail" evidence="6">
    <location>
        <begin position="599"/>
        <end position="666"/>
    </location>
</feature>
<feature type="coiled-coil region" evidence="4">
    <location>
        <begin position="389"/>
        <end position="417"/>
    </location>
</feature>
<dbReference type="InterPro" id="IPR011992">
    <property type="entry name" value="EF-hand-dom_pair"/>
</dbReference>
<dbReference type="Gene3D" id="1.25.40.10">
    <property type="entry name" value="Tetratricopeptide repeat domain"/>
    <property type="match status" value="1"/>
</dbReference>
<proteinExistence type="predicted"/>
<protein>
    <recommendedName>
        <fullName evidence="6">Myosin A tail domain-containing protein</fullName>
    </recommendedName>
</protein>
<dbReference type="AlphaFoldDB" id="A0A976M427"/>
<evidence type="ECO:0000256" key="3">
    <source>
        <dbReference type="PROSITE-ProRule" id="PRU00023"/>
    </source>
</evidence>
<dbReference type="InterPro" id="IPR036770">
    <property type="entry name" value="Ankyrin_rpt-contain_sf"/>
</dbReference>
<organism evidence="7 8">
    <name type="scientific">Theileria orientalis</name>
    <dbReference type="NCBI Taxonomy" id="68886"/>
    <lineage>
        <taxon>Eukaryota</taxon>
        <taxon>Sar</taxon>
        <taxon>Alveolata</taxon>
        <taxon>Apicomplexa</taxon>
        <taxon>Aconoidasida</taxon>
        <taxon>Piroplasmida</taxon>
        <taxon>Theileriidae</taxon>
        <taxon>Theileria</taxon>
    </lineage>
</organism>
<dbReference type="SMART" id="SM00248">
    <property type="entry name" value="ANK"/>
    <property type="match status" value="7"/>
</dbReference>
<dbReference type="PROSITE" id="PS50088">
    <property type="entry name" value="ANK_REPEAT"/>
    <property type="match status" value="4"/>
</dbReference>
<dbReference type="PROSITE" id="PS50297">
    <property type="entry name" value="ANK_REP_REGION"/>
    <property type="match status" value="3"/>
</dbReference>
<dbReference type="SUPFAM" id="SSF48403">
    <property type="entry name" value="Ankyrin repeat"/>
    <property type="match status" value="1"/>
</dbReference>
<evidence type="ECO:0000256" key="2">
    <source>
        <dbReference type="ARBA" id="ARBA00023043"/>
    </source>
</evidence>
<feature type="repeat" description="ANK" evidence="3">
    <location>
        <begin position="288"/>
        <end position="316"/>
    </location>
</feature>
<feature type="repeat" description="ANK" evidence="3">
    <location>
        <begin position="317"/>
        <end position="349"/>
    </location>
</feature>
<evidence type="ECO:0000256" key="4">
    <source>
        <dbReference type="SAM" id="Coils"/>
    </source>
</evidence>
<dbReference type="Pfam" id="PF12796">
    <property type="entry name" value="Ank_2"/>
    <property type="match status" value="2"/>
</dbReference>
<keyword evidence="2 3" id="KW-0040">ANK repeat</keyword>
<evidence type="ECO:0000256" key="1">
    <source>
        <dbReference type="ARBA" id="ARBA00022737"/>
    </source>
</evidence>
<sequence>MDNLDKLTGCVSEVLKVCFSGTLVELKESIQRLLEVDDPELNRFRPKSVEKVKSKDVGLYTDAGRENGLEGKAGTLSSGDEDSVGLNSSGSVTGDTTSTHISVNGDEIYFTSLELSALEFIRDSKKHCVAHIAAAGGNLEVLQTLLTSLPNLAHVEDENGENSLFYSIRSLSDHSEGDGTSTSSTTSKMDCLMMLIGHCGVNSVNKDGVSALHAACELGDVRTVKALLERKANVNLYSDYLGTPLNVSVARGYYDIFELLLENGADPNVSTGSSNGRVGKLVRRCPPPIVFASSTGQLEVVKKLLDKGANPDLADYEGWTALHCASELGYLEIVKLLIHYKANPNIKTDDKNAYYLAVYNGHLEVAEYLKQYTNPSDVIEFIHTSKGNVDNDDEQIDAKHENKVDLKEEELDENKKEEYRKLVNESKDAGNQLALSLCPIGPNFNELRSILYSNRSFTNLKLKRYQEALEDSHQSIKLNPSWSKAYLRMANVYRDMGEIVDYLHNLFQAFVKDSENTELKTLFQKEFNKYRARKMIVNSCLNDCYERLPQPEFVLSPEDTELNYFLWMPGFKYKPSFQEKLTTLKSLSSNTDSTLDGVLEDLIEVDELENSFMSKAKRGMLETNLAGALARELGGAPSQADLLEFEATFGKSVNFEQFKEFLAVSMYSYENRGYFEGMLAKFENTSGGMTVSKFENMLKNYGEPMTDNELAEVYKLLNVNNNTVSTKELLDLLRPES</sequence>
<dbReference type="Proteomes" id="UP000244803">
    <property type="component" value="Chromosome 1"/>
</dbReference>
<dbReference type="OrthoDB" id="194358at2759"/>
<keyword evidence="4" id="KW-0175">Coiled coil</keyword>
<gene>
    <name evidence="7" type="ORF">MACJ_000421</name>
</gene>
<dbReference type="Gene3D" id="1.10.238.10">
    <property type="entry name" value="EF-hand"/>
    <property type="match status" value="1"/>
</dbReference>
<feature type="region of interest" description="Disordered" evidence="5">
    <location>
        <begin position="63"/>
        <end position="92"/>
    </location>
</feature>
<evidence type="ECO:0000313" key="7">
    <source>
        <dbReference type="EMBL" id="UKJ87979.2"/>
    </source>
</evidence>
<name>A0A976M427_THEOR</name>
<dbReference type="PANTHER" id="PTHR24126">
    <property type="entry name" value="ANKYRIN REPEAT, PH AND SEC7 DOMAIN CONTAINING PROTEIN SECG-RELATED"/>
    <property type="match status" value="1"/>
</dbReference>
<dbReference type="EMBL" id="CP056065">
    <property type="protein sequence ID" value="UKJ87979.2"/>
    <property type="molecule type" value="Genomic_DNA"/>
</dbReference>
<dbReference type="Gene3D" id="1.25.40.20">
    <property type="entry name" value="Ankyrin repeat-containing domain"/>
    <property type="match status" value="3"/>
</dbReference>
<evidence type="ECO:0000313" key="8">
    <source>
        <dbReference type="Proteomes" id="UP000244803"/>
    </source>
</evidence>